<dbReference type="SUPFAM" id="SSF57567">
    <property type="entry name" value="Serine protease inhibitors"/>
    <property type="match status" value="1"/>
</dbReference>
<organism evidence="2 5">
    <name type="scientific">Rotaria magnacalcarata</name>
    <dbReference type="NCBI Taxonomy" id="392030"/>
    <lineage>
        <taxon>Eukaryota</taxon>
        <taxon>Metazoa</taxon>
        <taxon>Spiralia</taxon>
        <taxon>Gnathifera</taxon>
        <taxon>Rotifera</taxon>
        <taxon>Eurotatoria</taxon>
        <taxon>Bdelloidea</taxon>
        <taxon>Philodinida</taxon>
        <taxon>Philodinidae</taxon>
        <taxon>Rotaria</taxon>
    </lineage>
</organism>
<dbReference type="AlphaFoldDB" id="A0A8S2Z2R9"/>
<evidence type="ECO:0000313" key="3">
    <source>
        <dbReference type="EMBL" id="CAF4658410.1"/>
    </source>
</evidence>
<accession>A0A8S2Z2R9</accession>
<dbReference type="InterPro" id="IPR002919">
    <property type="entry name" value="TIL_dom"/>
</dbReference>
<dbReference type="InterPro" id="IPR036084">
    <property type="entry name" value="Ser_inhib-like_sf"/>
</dbReference>
<protein>
    <recommendedName>
        <fullName evidence="1">TIL domain-containing protein</fullName>
    </recommendedName>
</protein>
<sequence length="72" mass="7794">SNTCGYTCNTLTCRSCNEPSVCVSGCVCPSPLVMNTLGECIEINQCLCQISDGKISLVHGQTMNDRNTCQDW</sequence>
<evidence type="ECO:0000313" key="5">
    <source>
        <dbReference type="Proteomes" id="UP000681720"/>
    </source>
</evidence>
<dbReference type="EMBL" id="CAJOBJ010104123">
    <property type="protein sequence ID" value="CAF4601133.1"/>
    <property type="molecule type" value="Genomic_DNA"/>
</dbReference>
<comment type="caution">
    <text evidence="2">The sequence shown here is derived from an EMBL/GenBank/DDBJ whole genome shotgun (WGS) entry which is preliminary data.</text>
</comment>
<dbReference type="Gene3D" id="2.10.25.10">
    <property type="entry name" value="Laminin"/>
    <property type="match status" value="1"/>
</dbReference>
<name>A0A8S2Z2R9_9BILA</name>
<reference evidence="2" key="1">
    <citation type="submission" date="2021-02" db="EMBL/GenBank/DDBJ databases">
        <authorList>
            <person name="Nowell W R."/>
        </authorList>
    </citation>
    <scope>NUCLEOTIDE SEQUENCE</scope>
</reference>
<proteinExistence type="predicted"/>
<dbReference type="EMBL" id="CAJOBJ010117120">
    <property type="protein sequence ID" value="CAF4658410.1"/>
    <property type="molecule type" value="Genomic_DNA"/>
</dbReference>
<feature type="non-terminal residue" evidence="2">
    <location>
        <position position="1"/>
    </location>
</feature>
<dbReference type="Proteomes" id="UP000681720">
    <property type="component" value="Unassembled WGS sequence"/>
</dbReference>
<gene>
    <name evidence="4" type="ORF">BYL167_LOCUS47740</name>
    <name evidence="2" type="ORF">GIL414_LOCUS38931</name>
    <name evidence="3" type="ORF">GIL414_LOCUS41373</name>
</gene>
<evidence type="ECO:0000259" key="1">
    <source>
        <dbReference type="Pfam" id="PF01826"/>
    </source>
</evidence>
<dbReference type="Pfam" id="PF01826">
    <property type="entry name" value="TIL"/>
    <property type="match status" value="1"/>
</dbReference>
<evidence type="ECO:0000313" key="4">
    <source>
        <dbReference type="EMBL" id="CAF4791461.1"/>
    </source>
</evidence>
<feature type="domain" description="TIL" evidence="1">
    <location>
        <begin position="2"/>
        <end position="46"/>
    </location>
</feature>
<evidence type="ECO:0000313" key="2">
    <source>
        <dbReference type="EMBL" id="CAF4601133.1"/>
    </source>
</evidence>
<dbReference type="EMBL" id="CAJOBH010138054">
    <property type="protein sequence ID" value="CAF4791461.1"/>
    <property type="molecule type" value="Genomic_DNA"/>
</dbReference>
<dbReference type="Proteomes" id="UP000681967">
    <property type="component" value="Unassembled WGS sequence"/>
</dbReference>